<accession>A0A2V0PDJ8</accession>
<name>A0A2V0PDJ8_9CHLO</name>
<evidence type="ECO:0000256" key="1">
    <source>
        <dbReference type="SAM" id="MobiDB-lite"/>
    </source>
</evidence>
<dbReference type="AlphaFoldDB" id="A0A2V0PDJ8"/>
<dbReference type="OrthoDB" id="547861at2759"/>
<dbReference type="EMBL" id="BDRX01000111">
    <property type="protein sequence ID" value="GBF97924.1"/>
    <property type="molecule type" value="Genomic_DNA"/>
</dbReference>
<comment type="caution">
    <text evidence="2">The sequence shown here is derived from an EMBL/GenBank/DDBJ whole genome shotgun (WGS) entry which is preliminary data.</text>
</comment>
<keyword evidence="3" id="KW-1185">Reference proteome</keyword>
<protein>
    <submittedName>
        <fullName evidence="2">Uncharacterized protein</fullName>
    </submittedName>
</protein>
<evidence type="ECO:0000313" key="3">
    <source>
        <dbReference type="Proteomes" id="UP000247498"/>
    </source>
</evidence>
<dbReference type="Proteomes" id="UP000247498">
    <property type="component" value="Unassembled WGS sequence"/>
</dbReference>
<proteinExistence type="predicted"/>
<gene>
    <name evidence="2" type="ORF">Rsub_10597</name>
</gene>
<evidence type="ECO:0000313" key="2">
    <source>
        <dbReference type="EMBL" id="GBF97924.1"/>
    </source>
</evidence>
<organism evidence="2 3">
    <name type="scientific">Raphidocelis subcapitata</name>
    <dbReference type="NCBI Taxonomy" id="307507"/>
    <lineage>
        <taxon>Eukaryota</taxon>
        <taxon>Viridiplantae</taxon>
        <taxon>Chlorophyta</taxon>
        <taxon>core chlorophytes</taxon>
        <taxon>Chlorophyceae</taxon>
        <taxon>CS clade</taxon>
        <taxon>Sphaeropleales</taxon>
        <taxon>Selenastraceae</taxon>
        <taxon>Raphidocelis</taxon>
    </lineage>
</organism>
<dbReference type="InParanoid" id="A0A2V0PDJ8"/>
<feature type="compositionally biased region" description="Low complexity" evidence="1">
    <location>
        <begin position="152"/>
        <end position="211"/>
    </location>
</feature>
<feature type="region of interest" description="Disordered" evidence="1">
    <location>
        <begin position="78"/>
        <end position="211"/>
    </location>
</feature>
<sequence>MWISQPTAQKQPAAGADGGGCGNGGGSSGTCWTAPAPAPCALVGARSDASMMSSGSYQPTEFALMMACDNLQACGQPRAATPGAPRRGPLHRLASGPDAAPGAGGDGGARSGRHGRVAAQEGQLRARRASPYRASRHADDRAPAKRAGGPGPSAFAASPIAAAPPADDSAAPMDCGAAAGAARARSPGGNSDSDSSDSGGSDGASSAASSDGACELGGAPGWFRRCRGCGWLTAYERALRREEVPFCKRCEAAYEGADPDKRAALVDSLLHVHAAWSAAGL</sequence>
<reference evidence="2 3" key="1">
    <citation type="journal article" date="2018" name="Sci. Rep.">
        <title>Raphidocelis subcapitata (=Pseudokirchneriella subcapitata) provides an insight into genome evolution and environmental adaptations in the Sphaeropleales.</title>
        <authorList>
            <person name="Suzuki S."/>
            <person name="Yamaguchi H."/>
            <person name="Nakajima N."/>
            <person name="Kawachi M."/>
        </authorList>
    </citation>
    <scope>NUCLEOTIDE SEQUENCE [LARGE SCALE GENOMIC DNA]</scope>
    <source>
        <strain evidence="2 3">NIES-35</strain>
    </source>
</reference>